<dbReference type="AlphaFoldDB" id="A0A220XIK3"/>
<dbReference type="EMBL" id="MF278738">
    <property type="protein sequence ID" value="ASL05044.1"/>
    <property type="molecule type" value="mRNA"/>
</dbReference>
<proteinExistence type="evidence at transcript level"/>
<protein>
    <submittedName>
        <fullName evidence="1">Keratin-associated protein</fullName>
    </submittedName>
</protein>
<dbReference type="OrthoDB" id="10532606at2759"/>
<sequence>MVCHRGLGECYGCGPPCCVKPAPLPKPHHFRKMCKDRLKKRFPKKCELDECDMCCPPITCNDKCGRKPLVGCKSKLSKCGDACCVGCCGDCSFGCAPQDCCFGNACCPGKCKAKFIDCQCGSPAFGYCPYQGRYGCGGNCWRGVY</sequence>
<reference evidence="1" key="1">
    <citation type="submission" date="2017-06" db="EMBL/GenBank/DDBJ databases">
        <title>Secretome analysis and in planta expression of salivary proteins reveals a potential large effector repertoire of the brown planthopper, Nilaparvata lugens.</title>
        <authorList>
            <person name="Rao W."/>
            <person name="Zheng X."/>
            <person name="Liu B."/>
            <person name="Du B."/>
            <person name="He G."/>
        </authorList>
    </citation>
    <scope>NUCLEOTIDE SEQUENCE</scope>
</reference>
<accession>A0A220XIK3</accession>
<evidence type="ECO:0000313" key="1">
    <source>
        <dbReference type="EMBL" id="ASL05044.1"/>
    </source>
</evidence>
<organism evidence="1">
    <name type="scientific">Nilaparvata lugens</name>
    <name type="common">Brown planthopper</name>
    <dbReference type="NCBI Taxonomy" id="108931"/>
    <lineage>
        <taxon>Eukaryota</taxon>
        <taxon>Metazoa</taxon>
        <taxon>Ecdysozoa</taxon>
        <taxon>Arthropoda</taxon>
        <taxon>Hexapoda</taxon>
        <taxon>Insecta</taxon>
        <taxon>Pterygota</taxon>
        <taxon>Neoptera</taxon>
        <taxon>Paraneoptera</taxon>
        <taxon>Hemiptera</taxon>
        <taxon>Auchenorrhyncha</taxon>
        <taxon>Fulgoroidea</taxon>
        <taxon>Delphacidae</taxon>
        <taxon>Delphacinae</taxon>
        <taxon>Nilaparvata</taxon>
    </lineage>
</organism>
<name>A0A220XIK3_NILLU</name>